<sequence length="343" mass="34930">MVSVSHAAAAAAVVSMSLAFATSAGAALAPAFVYTGSVGVSTDGFGSTSGVGTISASAPSGSTVIAAYLYTSTYDEVGFSTVAPTTVTLDGDAVTYTQSIQNPSYSRLTAHRADVTSTVKPVIDGSAGGVYDFAYNENNAGVENGRTGIDGSALVVVYDNPALSDRTVAVLDGFSDIAGDTFDVTFGVPLDPTAPGFNLEMFLGIGYSCCNQASNITVNGTLISRNSGNFDDGLQQANGSLITMGSFDDAPSAFLPSYAADTERYDLAPYVNAGDTLLSVDTLNPSVNDNIFVAVLDLTGTASVVNPDVPTDPTVPPIPLPASMWLLVSGIAMAAGVARRRAC</sequence>
<accession>A0A1H3YW43</accession>
<dbReference type="EMBL" id="FNQM01000003">
    <property type="protein sequence ID" value="SEA15640.1"/>
    <property type="molecule type" value="Genomic_DNA"/>
</dbReference>
<dbReference type="AlphaFoldDB" id="A0A1H3YW43"/>
<feature type="signal peptide" evidence="1">
    <location>
        <begin position="1"/>
        <end position="26"/>
    </location>
</feature>
<dbReference type="STRING" id="89524.SAMN05444370_103272"/>
<name>A0A1H3YW43_9RHOB</name>
<dbReference type="Proteomes" id="UP000198703">
    <property type="component" value="Unassembled WGS sequence"/>
</dbReference>
<dbReference type="OrthoDB" id="223957at2"/>
<feature type="chain" id="PRO_5011753923" evidence="1">
    <location>
        <begin position="27"/>
        <end position="343"/>
    </location>
</feature>
<keyword evidence="1" id="KW-0732">Signal</keyword>
<evidence type="ECO:0000256" key="1">
    <source>
        <dbReference type="SAM" id="SignalP"/>
    </source>
</evidence>
<proteinExistence type="predicted"/>
<reference evidence="2 3" key="1">
    <citation type="submission" date="2016-10" db="EMBL/GenBank/DDBJ databases">
        <authorList>
            <person name="de Groot N.N."/>
        </authorList>
    </citation>
    <scope>NUCLEOTIDE SEQUENCE [LARGE SCALE GENOMIC DNA]</scope>
    <source>
        <strain evidence="2 3">DSM 15345</strain>
    </source>
</reference>
<dbReference type="RefSeq" id="WP_093250750.1">
    <property type="nucleotide sequence ID" value="NZ_FNQM01000003.1"/>
</dbReference>
<evidence type="ECO:0000313" key="2">
    <source>
        <dbReference type="EMBL" id="SEA15640.1"/>
    </source>
</evidence>
<gene>
    <name evidence="2" type="ORF">SAMN05444370_103272</name>
</gene>
<organism evidence="2 3">
    <name type="scientific">Rubrimonas cliftonensis</name>
    <dbReference type="NCBI Taxonomy" id="89524"/>
    <lineage>
        <taxon>Bacteria</taxon>
        <taxon>Pseudomonadati</taxon>
        <taxon>Pseudomonadota</taxon>
        <taxon>Alphaproteobacteria</taxon>
        <taxon>Rhodobacterales</taxon>
        <taxon>Paracoccaceae</taxon>
        <taxon>Rubrimonas</taxon>
    </lineage>
</organism>
<keyword evidence="3" id="KW-1185">Reference proteome</keyword>
<protein>
    <submittedName>
        <fullName evidence="2">VPLPA-CTERM protein sorting domain-containing protein</fullName>
    </submittedName>
</protein>
<evidence type="ECO:0000313" key="3">
    <source>
        <dbReference type="Proteomes" id="UP000198703"/>
    </source>
</evidence>